<evidence type="ECO:0000256" key="2">
    <source>
        <dbReference type="ARBA" id="ARBA00022723"/>
    </source>
</evidence>
<dbReference type="Proteomes" id="UP000054018">
    <property type="component" value="Unassembled WGS sequence"/>
</dbReference>
<reference evidence="11" key="2">
    <citation type="submission" date="2015-01" db="EMBL/GenBank/DDBJ databases">
        <title>Evolutionary Origins and Diversification of the Mycorrhizal Mutualists.</title>
        <authorList>
            <consortium name="DOE Joint Genome Institute"/>
            <consortium name="Mycorrhizal Genomics Consortium"/>
            <person name="Kohler A."/>
            <person name="Kuo A."/>
            <person name="Nagy L.G."/>
            <person name="Floudas D."/>
            <person name="Copeland A."/>
            <person name="Barry K.W."/>
            <person name="Cichocki N."/>
            <person name="Veneault-Fourrey C."/>
            <person name="LaButti K."/>
            <person name="Lindquist E.A."/>
            <person name="Lipzen A."/>
            <person name="Lundell T."/>
            <person name="Morin E."/>
            <person name="Murat C."/>
            <person name="Riley R."/>
            <person name="Ohm R."/>
            <person name="Sun H."/>
            <person name="Tunlid A."/>
            <person name="Henrissat B."/>
            <person name="Grigoriev I.V."/>
            <person name="Hibbett D.S."/>
            <person name="Martin F."/>
        </authorList>
    </citation>
    <scope>NUCLEOTIDE SEQUENCE [LARGE SCALE GENOMIC DNA]</scope>
    <source>
        <strain evidence="11">441</strain>
    </source>
</reference>
<keyword evidence="5" id="KW-0805">Transcription regulation</keyword>
<feature type="region of interest" description="Disordered" evidence="8">
    <location>
        <begin position="139"/>
        <end position="169"/>
    </location>
</feature>
<feature type="compositionally biased region" description="Basic and acidic residues" evidence="8">
    <location>
        <begin position="144"/>
        <end position="156"/>
    </location>
</feature>
<keyword evidence="4" id="KW-0186">Copper</keyword>
<evidence type="ECO:0000313" key="10">
    <source>
        <dbReference type="EMBL" id="KIK29475.1"/>
    </source>
</evidence>
<comment type="subcellular location">
    <subcellularLocation>
        <location evidence="1">Nucleus</location>
    </subcellularLocation>
</comment>
<protein>
    <recommendedName>
        <fullName evidence="9">Copper-fist domain-containing protein</fullName>
    </recommendedName>
</protein>
<dbReference type="Pfam" id="PF00649">
    <property type="entry name" value="Copper-fist"/>
    <property type="match status" value="1"/>
</dbReference>
<keyword evidence="7" id="KW-0539">Nucleus</keyword>
<dbReference type="GO" id="GO:0000981">
    <property type="term" value="F:DNA-binding transcription factor activity, RNA polymerase II-specific"/>
    <property type="evidence" value="ECO:0007669"/>
    <property type="project" value="TreeGrafter"/>
</dbReference>
<dbReference type="InterPro" id="IPR051763">
    <property type="entry name" value="Copper_Homeo_Regul"/>
</dbReference>
<keyword evidence="2" id="KW-0479">Metal-binding</keyword>
<dbReference type="InterPro" id="IPR001083">
    <property type="entry name" value="Cu_fist_DNA-bd_dom"/>
</dbReference>
<dbReference type="PROSITE" id="PS50073">
    <property type="entry name" value="COPPER_FIST_2"/>
    <property type="match status" value="1"/>
</dbReference>
<feature type="compositionally biased region" description="Low complexity" evidence="8">
    <location>
        <begin position="500"/>
        <end position="516"/>
    </location>
</feature>
<evidence type="ECO:0000256" key="3">
    <source>
        <dbReference type="ARBA" id="ARBA00022833"/>
    </source>
</evidence>
<evidence type="ECO:0000256" key="7">
    <source>
        <dbReference type="ARBA" id="ARBA00023242"/>
    </source>
</evidence>
<dbReference type="AlphaFoldDB" id="A0A0C9YWN6"/>
<dbReference type="GO" id="GO:0000978">
    <property type="term" value="F:RNA polymerase II cis-regulatory region sequence-specific DNA binding"/>
    <property type="evidence" value="ECO:0007669"/>
    <property type="project" value="TreeGrafter"/>
</dbReference>
<dbReference type="GO" id="GO:0006879">
    <property type="term" value="P:intracellular iron ion homeostasis"/>
    <property type="evidence" value="ECO:0007669"/>
    <property type="project" value="TreeGrafter"/>
</dbReference>
<dbReference type="InterPro" id="IPR036395">
    <property type="entry name" value="Cu_fist_DNA-bd_dom_sf"/>
</dbReference>
<dbReference type="SMART" id="SM00412">
    <property type="entry name" value="Cu_FIST"/>
    <property type="match status" value="1"/>
</dbReference>
<dbReference type="Gene3D" id="3.90.430.10">
    <property type="entry name" value="Copper fist DNA-binding domain"/>
    <property type="match status" value="1"/>
</dbReference>
<keyword evidence="6" id="KW-0804">Transcription</keyword>
<dbReference type="FunFam" id="3.90.430.10:FF:000001">
    <property type="entry name" value="Copper fist DNA-binding protein"/>
    <property type="match status" value="1"/>
</dbReference>
<evidence type="ECO:0000256" key="4">
    <source>
        <dbReference type="ARBA" id="ARBA00023008"/>
    </source>
</evidence>
<dbReference type="HOGENOM" id="CLU_033839_0_0_1"/>
<evidence type="ECO:0000256" key="8">
    <source>
        <dbReference type="SAM" id="MobiDB-lite"/>
    </source>
</evidence>
<dbReference type="SMART" id="SM01090">
    <property type="entry name" value="Copper-fist"/>
    <property type="match status" value="1"/>
</dbReference>
<keyword evidence="11" id="KW-1185">Reference proteome</keyword>
<dbReference type="OrthoDB" id="5600085at2759"/>
<dbReference type="STRING" id="765257.A0A0C9YWN6"/>
<dbReference type="GO" id="GO:0005507">
    <property type="term" value="F:copper ion binding"/>
    <property type="evidence" value="ECO:0007669"/>
    <property type="project" value="InterPro"/>
</dbReference>
<name>A0A0C9YWN6_9AGAM</name>
<dbReference type="PANTHER" id="PTHR28088:SF5">
    <property type="entry name" value="TRANSCRIPTIONAL ACTIVATOR HAA1-RELATED"/>
    <property type="match status" value="1"/>
</dbReference>
<dbReference type="GO" id="GO:0006878">
    <property type="term" value="P:intracellular copper ion homeostasis"/>
    <property type="evidence" value="ECO:0007669"/>
    <property type="project" value="TreeGrafter"/>
</dbReference>
<feature type="domain" description="Copper-fist" evidence="9">
    <location>
        <begin position="1"/>
        <end position="39"/>
    </location>
</feature>
<evidence type="ECO:0000313" key="11">
    <source>
        <dbReference type="Proteomes" id="UP000054018"/>
    </source>
</evidence>
<evidence type="ECO:0000256" key="6">
    <source>
        <dbReference type="ARBA" id="ARBA00023163"/>
    </source>
</evidence>
<accession>A0A0C9YWN6</accession>
<dbReference type="GO" id="GO:0045944">
    <property type="term" value="P:positive regulation of transcription by RNA polymerase II"/>
    <property type="evidence" value="ECO:0007669"/>
    <property type="project" value="TreeGrafter"/>
</dbReference>
<organism evidence="10 11">
    <name type="scientific">Pisolithus microcarpus 441</name>
    <dbReference type="NCBI Taxonomy" id="765257"/>
    <lineage>
        <taxon>Eukaryota</taxon>
        <taxon>Fungi</taxon>
        <taxon>Dikarya</taxon>
        <taxon>Basidiomycota</taxon>
        <taxon>Agaricomycotina</taxon>
        <taxon>Agaricomycetes</taxon>
        <taxon>Agaricomycetidae</taxon>
        <taxon>Boletales</taxon>
        <taxon>Sclerodermatineae</taxon>
        <taxon>Pisolithaceae</taxon>
        <taxon>Pisolithus</taxon>
    </lineage>
</organism>
<dbReference type="SUPFAM" id="SSF57879">
    <property type="entry name" value="Zinc domain conserved in yeast copper-regulated transcription factors"/>
    <property type="match status" value="1"/>
</dbReference>
<sequence length="531" mass="56594">VLLNDKKYACETCIKGHRSSACKHTDRPLYEIKKKGRPVTQCEHCRELRKTKQVHVKCLCGQDPSGAGSEASNKKGTAKLPAVATFPHGLPEDLEALAILPAISDGSVDSDHSGETSPSGCRCNKGGPCDCAVPRKSVPRRRLSNHDAAKGDKYRSETSLPSTKEPFPPLSSHVIARIAELRPVLPRPTRTLPEGPIHDPSLGIPHGHNSRHHAHDNMFFSPYNRAYEQTHTPDFGHERKLTMAAGDGHMFSSASTQQNGAAGMPSSVDSWQAVGGGPPSSCTCGDSCSCPGCSQHNGTAIPPGGAYASCTNPTACTFCLDCTILSFSTNIAQPTFDTTSDPQSRELEEWLRQLSAAASPTPMGMQPTISPYELVVNNQVHGLSDADGIVRSAVTQAENRYRPCACPGTSCSCAAGGRQCGQPIDGSRSRRTFAVSGERGPCCDKPEMVSGAAAPHRPPRIPDYMTMTSIRDGPASNANVRQAENCPERVNYMSGIEVPSRSSSTSSTSSRLSRTSPISGVSPADRAVNRY</sequence>
<keyword evidence="3" id="KW-0862">Zinc</keyword>
<evidence type="ECO:0000256" key="5">
    <source>
        <dbReference type="ARBA" id="ARBA00023015"/>
    </source>
</evidence>
<reference evidence="10 11" key="1">
    <citation type="submission" date="2014-04" db="EMBL/GenBank/DDBJ databases">
        <authorList>
            <consortium name="DOE Joint Genome Institute"/>
            <person name="Kuo A."/>
            <person name="Kohler A."/>
            <person name="Costa M.D."/>
            <person name="Nagy L.G."/>
            <person name="Floudas D."/>
            <person name="Copeland A."/>
            <person name="Barry K.W."/>
            <person name="Cichocki N."/>
            <person name="Veneault-Fourrey C."/>
            <person name="LaButti K."/>
            <person name="Lindquist E.A."/>
            <person name="Lipzen A."/>
            <person name="Lundell T."/>
            <person name="Morin E."/>
            <person name="Murat C."/>
            <person name="Sun H."/>
            <person name="Tunlid A."/>
            <person name="Henrissat B."/>
            <person name="Grigoriev I.V."/>
            <person name="Hibbett D.S."/>
            <person name="Martin F."/>
            <person name="Nordberg H.P."/>
            <person name="Cantor M.N."/>
            <person name="Hua S.X."/>
        </authorList>
    </citation>
    <scope>NUCLEOTIDE SEQUENCE [LARGE SCALE GENOMIC DNA]</scope>
    <source>
        <strain evidence="10 11">441</strain>
    </source>
</reference>
<feature type="region of interest" description="Disordered" evidence="8">
    <location>
        <begin position="494"/>
        <end position="531"/>
    </location>
</feature>
<dbReference type="PANTHER" id="PTHR28088">
    <property type="entry name" value="TRANSCRIPTIONAL ACTIVATOR HAA1-RELATED"/>
    <property type="match status" value="1"/>
</dbReference>
<dbReference type="EMBL" id="KN833689">
    <property type="protein sequence ID" value="KIK29475.1"/>
    <property type="molecule type" value="Genomic_DNA"/>
</dbReference>
<dbReference type="GO" id="GO:0005634">
    <property type="term" value="C:nucleus"/>
    <property type="evidence" value="ECO:0007669"/>
    <property type="project" value="UniProtKB-SubCell"/>
</dbReference>
<dbReference type="PRINTS" id="PR00617">
    <property type="entry name" value="COPPERFIST"/>
</dbReference>
<gene>
    <name evidence="10" type="ORF">PISMIDRAFT_650733</name>
</gene>
<proteinExistence type="predicted"/>
<evidence type="ECO:0000259" key="9">
    <source>
        <dbReference type="PROSITE" id="PS50073"/>
    </source>
</evidence>
<feature type="non-terminal residue" evidence="10">
    <location>
        <position position="1"/>
    </location>
</feature>
<evidence type="ECO:0000256" key="1">
    <source>
        <dbReference type="ARBA" id="ARBA00004123"/>
    </source>
</evidence>